<keyword evidence="2" id="KW-1185">Reference proteome</keyword>
<protein>
    <submittedName>
        <fullName evidence="1">Uncharacterized protein</fullName>
    </submittedName>
</protein>
<reference evidence="1 2" key="1">
    <citation type="submission" date="2018-07" db="EMBL/GenBank/DDBJ databases">
        <title>Whole genome sequence of Mycobacterium uberis.</title>
        <authorList>
            <person name="Benjak A."/>
        </authorList>
    </citation>
    <scope>NUCLEOTIDE SEQUENCE [LARGE SCALE GENOMIC DNA]</scope>
    <source>
        <strain evidence="1 2">Jura</strain>
    </source>
</reference>
<sequence>MAIDWLGRSADAVTRTIAELSEHRILLLILREGVYTGTPMGRSVATIVELGSKCLAAYWESILLGASISTIKPLKLSSECKVQLRRPAATGELVRELTAAFGIGRVTA</sequence>
<name>A0A3E1HM11_9MYCO</name>
<dbReference type="AlphaFoldDB" id="A0A3E1HM11"/>
<accession>A0A3E1HM11</accession>
<evidence type="ECO:0000313" key="2">
    <source>
        <dbReference type="Proteomes" id="UP000258522"/>
    </source>
</evidence>
<organism evidence="1 2">
    <name type="scientific">Mycobacterium uberis</name>
    <dbReference type="NCBI Taxonomy" id="2162698"/>
    <lineage>
        <taxon>Bacteria</taxon>
        <taxon>Bacillati</taxon>
        <taxon>Actinomycetota</taxon>
        <taxon>Actinomycetes</taxon>
        <taxon>Mycobacteriales</taxon>
        <taxon>Mycobacteriaceae</taxon>
        <taxon>Mycobacterium</taxon>
    </lineage>
</organism>
<gene>
    <name evidence="1" type="ORF">MUBE_01380</name>
</gene>
<proteinExistence type="predicted"/>
<comment type="caution">
    <text evidence="1">The sequence shown here is derived from an EMBL/GenBank/DDBJ whole genome shotgun (WGS) entry which is preliminary data.</text>
</comment>
<dbReference type="EMBL" id="QAYL01000001">
    <property type="protein sequence ID" value="RFD27275.1"/>
    <property type="molecule type" value="Genomic_DNA"/>
</dbReference>
<evidence type="ECO:0000313" key="1">
    <source>
        <dbReference type="EMBL" id="RFD27275.1"/>
    </source>
</evidence>
<dbReference type="Proteomes" id="UP000258522">
    <property type="component" value="Unassembled WGS sequence"/>
</dbReference>